<dbReference type="InterPro" id="IPR029026">
    <property type="entry name" value="tRNA_m1G_MTases_N"/>
</dbReference>
<accession>A0A9W7GFY0</accession>
<dbReference type="InterPro" id="IPR047261">
    <property type="entry name" value="MRM1_MeTrfase_dom"/>
</dbReference>
<reference evidence="8" key="1">
    <citation type="journal article" date="2023" name="Commun. Biol.">
        <title>Genome analysis of Parmales, the sister group of diatoms, reveals the evolutionary specialization of diatoms from phago-mixotrophs to photoautotrophs.</title>
        <authorList>
            <person name="Ban H."/>
            <person name="Sato S."/>
            <person name="Yoshikawa S."/>
            <person name="Yamada K."/>
            <person name="Nakamura Y."/>
            <person name="Ichinomiya M."/>
            <person name="Sato N."/>
            <person name="Blanc-Mathieu R."/>
            <person name="Endo H."/>
            <person name="Kuwata A."/>
            <person name="Ogata H."/>
        </authorList>
    </citation>
    <scope>NUCLEOTIDE SEQUENCE [LARGE SCALE GENOMIC DNA]</scope>
</reference>
<evidence type="ECO:0000313" key="8">
    <source>
        <dbReference type="Proteomes" id="UP001165065"/>
    </source>
</evidence>
<keyword evidence="2" id="KW-0698">rRNA processing</keyword>
<evidence type="ECO:0000256" key="2">
    <source>
        <dbReference type="ARBA" id="ARBA00022552"/>
    </source>
</evidence>
<dbReference type="GO" id="GO:0016435">
    <property type="term" value="F:rRNA (guanine) methyltransferase activity"/>
    <property type="evidence" value="ECO:0007669"/>
    <property type="project" value="TreeGrafter"/>
</dbReference>
<dbReference type="Proteomes" id="UP001165065">
    <property type="component" value="Unassembled WGS sequence"/>
</dbReference>
<feature type="domain" description="tRNA/rRNA methyltransferase SpoU type" evidence="6">
    <location>
        <begin position="138"/>
        <end position="294"/>
    </location>
</feature>
<dbReference type="SUPFAM" id="SSF75217">
    <property type="entry name" value="alpha/beta knot"/>
    <property type="match status" value="1"/>
</dbReference>
<dbReference type="GO" id="GO:0003723">
    <property type="term" value="F:RNA binding"/>
    <property type="evidence" value="ECO:0007669"/>
    <property type="project" value="InterPro"/>
</dbReference>
<keyword evidence="8" id="KW-1185">Reference proteome</keyword>
<dbReference type="Gene3D" id="3.40.1280.10">
    <property type="match status" value="1"/>
</dbReference>
<dbReference type="InterPro" id="IPR029028">
    <property type="entry name" value="Alpha/beta_knot_MTases"/>
</dbReference>
<protein>
    <recommendedName>
        <fullName evidence="6">tRNA/rRNA methyltransferase SpoU type domain-containing protein</fullName>
    </recommendedName>
</protein>
<gene>
    <name evidence="7" type="ORF">TrCOL_g2839</name>
</gene>
<dbReference type="OrthoDB" id="270651at2759"/>
<dbReference type="EMBL" id="BRYA01000204">
    <property type="protein sequence ID" value="GMI44012.1"/>
    <property type="molecule type" value="Genomic_DNA"/>
</dbReference>
<organism evidence="7 8">
    <name type="scientific">Triparma columacea</name>
    <dbReference type="NCBI Taxonomy" id="722753"/>
    <lineage>
        <taxon>Eukaryota</taxon>
        <taxon>Sar</taxon>
        <taxon>Stramenopiles</taxon>
        <taxon>Ochrophyta</taxon>
        <taxon>Bolidophyceae</taxon>
        <taxon>Parmales</taxon>
        <taxon>Triparmaceae</taxon>
        <taxon>Triparma</taxon>
    </lineage>
</organism>
<dbReference type="AlphaFoldDB" id="A0A9W7GFY0"/>
<dbReference type="InterPro" id="IPR001537">
    <property type="entry name" value="SpoU_MeTrfase"/>
</dbReference>
<evidence type="ECO:0000256" key="3">
    <source>
        <dbReference type="ARBA" id="ARBA00022603"/>
    </source>
</evidence>
<dbReference type="InterPro" id="IPR047182">
    <property type="entry name" value="MRM1"/>
</dbReference>
<evidence type="ECO:0000256" key="1">
    <source>
        <dbReference type="ARBA" id="ARBA00007228"/>
    </source>
</evidence>
<dbReference type="Pfam" id="PF00588">
    <property type="entry name" value="SpoU_methylase"/>
    <property type="match status" value="1"/>
</dbReference>
<dbReference type="Gene3D" id="3.30.1330.30">
    <property type="match status" value="1"/>
</dbReference>
<keyword evidence="3" id="KW-0489">Methyltransferase</keyword>
<dbReference type="InterPro" id="IPR029064">
    <property type="entry name" value="Ribosomal_eL30-like_sf"/>
</dbReference>
<comment type="similarity">
    <text evidence="1">Belongs to the class IV-like SAM-binding methyltransferase superfamily. RNA methyltransferase TrmH family.</text>
</comment>
<sequence>MRELEAMGYSHLYGISPIVNALSAGKRDFTEDEVLANPEDPDIPEKAIPTTRLFIQETSVSSSPSSRSTSKSLASSTIKSLCASLSIPMTTTDKGTLNSMSNNRPHQGYVLRTRSLTLPQVPSSSLFAPPSDPTSPKLWVALDEVVDPQNFGAILRSAYFLGSGSSQEVRVLVCGKNSSPPTPVASASSAGAMELMDVMSVRNMPEALGRAKEEGWRVLGASLGGGGEGESRGMGEWDKDVPTVLVMGNEGKGMRNLVERACEGFVMIEGGGEANVEGGGVDSLNVSVTAGILMNYFVGRSN</sequence>
<comment type="caution">
    <text evidence="7">The sequence shown here is derived from an EMBL/GenBank/DDBJ whole genome shotgun (WGS) entry which is preliminary data.</text>
</comment>
<proteinExistence type="inferred from homology"/>
<dbReference type="PANTHER" id="PTHR46103">
    <property type="entry name" value="RRNA METHYLTRANSFERASE 1, MITOCHONDRIAL"/>
    <property type="match status" value="1"/>
</dbReference>
<keyword evidence="4" id="KW-0808">Transferase</keyword>
<evidence type="ECO:0000256" key="4">
    <source>
        <dbReference type="ARBA" id="ARBA00022679"/>
    </source>
</evidence>
<keyword evidence="5" id="KW-0949">S-adenosyl-L-methionine</keyword>
<evidence type="ECO:0000313" key="7">
    <source>
        <dbReference type="EMBL" id="GMI44012.1"/>
    </source>
</evidence>
<dbReference type="CDD" id="cd18105">
    <property type="entry name" value="SpoU-like_MRM1"/>
    <property type="match status" value="1"/>
</dbReference>
<dbReference type="PANTHER" id="PTHR46103:SF1">
    <property type="entry name" value="RRNA METHYLTRANSFERASE 1, MITOCHONDRIAL"/>
    <property type="match status" value="1"/>
</dbReference>
<evidence type="ECO:0000259" key="6">
    <source>
        <dbReference type="Pfam" id="PF00588"/>
    </source>
</evidence>
<evidence type="ECO:0000256" key="5">
    <source>
        <dbReference type="ARBA" id="ARBA00022691"/>
    </source>
</evidence>
<name>A0A9W7GFY0_9STRA</name>